<name>A0A834MHX1_RHYFE</name>
<protein>
    <submittedName>
        <fullName evidence="1">Uncharacterized protein</fullName>
    </submittedName>
</protein>
<keyword evidence="2" id="KW-1185">Reference proteome</keyword>
<evidence type="ECO:0000313" key="2">
    <source>
        <dbReference type="Proteomes" id="UP000625711"/>
    </source>
</evidence>
<reference evidence="1" key="1">
    <citation type="submission" date="2020-08" db="EMBL/GenBank/DDBJ databases">
        <title>Genome sequencing and assembly of the red palm weevil Rhynchophorus ferrugineus.</title>
        <authorList>
            <person name="Dias G.B."/>
            <person name="Bergman C.M."/>
            <person name="Manee M."/>
        </authorList>
    </citation>
    <scope>NUCLEOTIDE SEQUENCE</scope>
    <source>
        <strain evidence="1">AA-2017</strain>
        <tissue evidence="1">Whole larva</tissue>
    </source>
</reference>
<comment type="caution">
    <text evidence="1">The sequence shown here is derived from an EMBL/GenBank/DDBJ whole genome shotgun (WGS) entry which is preliminary data.</text>
</comment>
<accession>A0A834MHX1</accession>
<dbReference type="Proteomes" id="UP000625711">
    <property type="component" value="Unassembled WGS sequence"/>
</dbReference>
<dbReference type="EMBL" id="JAACXV010000152">
    <property type="protein sequence ID" value="KAF7282886.1"/>
    <property type="molecule type" value="Genomic_DNA"/>
</dbReference>
<sequence>MLCQTETSPTISLVADIISRPSKAGISCWFVLEIPRRGNRNTKHSNAVILVSFRRVLPSQFRFVNEISAFIGFITETERNLFTDRPSSASCHNCLLFSVDSPTCRFVENPRVETGRLTDSLRFVGTDGFESNVMDQI</sequence>
<evidence type="ECO:0000313" key="1">
    <source>
        <dbReference type="EMBL" id="KAF7282886.1"/>
    </source>
</evidence>
<organism evidence="1 2">
    <name type="scientific">Rhynchophorus ferrugineus</name>
    <name type="common">Red palm weevil</name>
    <name type="synonym">Curculio ferrugineus</name>
    <dbReference type="NCBI Taxonomy" id="354439"/>
    <lineage>
        <taxon>Eukaryota</taxon>
        <taxon>Metazoa</taxon>
        <taxon>Ecdysozoa</taxon>
        <taxon>Arthropoda</taxon>
        <taxon>Hexapoda</taxon>
        <taxon>Insecta</taxon>
        <taxon>Pterygota</taxon>
        <taxon>Neoptera</taxon>
        <taxon>Endopterygota</taxon>
        <taxon>Coleoptera</taxon>
        <taxon>Polyphaga</taxon>
        <taxon>Cucujiformia</taxon>
        <taxon>Curculionidae</taxon>
        <taxon>Dryophthorinae</taxon>
        <taxon>Rhynchophorus</taxon>
    </lineage>
</organism>
<gene>
    <name evidence="1" type="ORF">GWI33_001834</name>
</gene>
<proteinExistence type="predicted"/>
<dbReference type="AlphaFoldDB" id="A0A834MHX1"/>